<reference evidence="6" key="1">
    <citation type="submission" date="2017-04" db="EMBL/GenBank/DDBJ databases">
        <authorList>
            <person name="Varghese N."/>
            <person name="Submissions S."/>
        </authorList>
    </citation>
    <scope>NUCLEOTIDE SEQUENCE [LARGE SCALE GENOMIC DNA]</scope>
    <source>
        <strain evidence="6">DSM 9293</strain>
    </source>
</reference>
<feature type="signal peptide" evidence="1">
    <location>
        <begin position="1"/>
        <end position="27"/>
    </location>
</feature>
<protein>
    <submittedName>
        <fullName evidence="5">Lysophospholipase L1</fullName>
    </submittedName>
</protein>
<dbReference type="OrthoDB" id="9763643at2"/>
<dbReference type="EMBL" id="FWWY01000001">
    <property type="protein sequence ID" value="SMC02174.1"/>
    <property type="molecule type" value="Genomic_DNA"/>
</dbReference>
<evidence type="ECO:0000259" key="2">
    <source>
        <dbReference type="Pfam" id="PF07495"/>
    </source>
</evidence>
<dbReference type="Gene3D" id="3.40.50.1110">
    <property type="entry name" value="SGNH hydrolase"/>
    <property type="match status" value="1"/>
</dbReference>
<keyword evidence="6" id="KW-1185">Reference proteome</keyword>
<evidence type="ECO:0000313" key="5">
    <source>
        <dbReference type="EMBL" id="SMC02174.1"/>
    </source>
</evidence>
<feature type="chain" id="PRO_5010748176" evidence="1">
    <location>
        <begin position="28"/>
        <end position="786"/>
    </location>
</feature>
<dbReference type="InterPro" id="IPR011050">
    <property type="entry name" value="Pectin_lyase_fold/virulence"/>
</dbReference>
<name>A0A1W1W7A8_SULTA</name>
<dbReference type="Pfam" id="PF13472">
    <property type="entry name" value="Lipase_GDSL_2"/>
    <property type="match status" value="1"/>
</dbReference>
<dbReference type="SMART" id="SM00710">
    <property type="entry name" value="PbH1"/>
    <property type="match status" value="7"/>
</dbReference>
<keyword evidence="1" id="KW-0732">Signal</keyword>
<dbReference type="Pfam" id="PF07495">
    <property type="entry name" value="Y_Y_Y"/>
    <property type="match status" value="1"/>
</dbReference>
<gene>
    <name evidence="5" type="ORF">SAMN00768000_0392</name>
</gene>
<dbReference type="InterPro" id="IPR006626">
    <property type="entry name" value="PbH1"/>
</dbReference>
<organism evidence="5 6">
    <name type="scientific">Sulfobacillus thermosulfidooxidans (strain DSM 9293 / VKM B-1269 / AT-1)</name>
    <dbReference type="NCBI Taxonomy" id="929705"/>
    <lineage>
        <taxon>Bacteria</taxon>
        <taxon>Bacillati</taxon>
        <taxon>Bacillota</taxon>
        <taxon>Clostridia</taxon>
        <taxon>Eubacteriales</taxon>
        <taxon>Clostridiales Family XVII. Incertae Sedis</taxon>
        <taxon>Sulfobacillus</taxon>
    </lineage>
</organism>
<feature type="domain" description="Two component regulator three Y" evidence="2">
    <location>
        <begin position="502"/>
        <end position="555"/>
    </location>
</feature>
<dbReference type="AlphaFoldDB" id="A0A1W1W7A8"/>
<dbReference type="InterPro" id="IPR013830">
    <property type="entry name" value="SGNH_hydro"/>
</dbReference>
<accession>A0A1W1W7A8</accession>
<dbReference type="InterPro" id="IPR036514">
    <property type="entry name" value="SGNH_hydro_sf"/>
</dbReference>
<dbReference type="InterPro" id="IPR011459">
    <property type="entry name" value="DUF1565"/>
</dbReference>
<feature type="domain" description="DUF1565" evidence="3">
    <location>
        <begin position="45"/>
        <end position="298"/>
    </location>
</feature>
<dbReference type="RefSeq" id="WP_020376265.1">
    <property type="nucleotide sequence ID" value="NZ_FWWY01000001.1"/>
</dbReference>
<sequence>MQKRRILFPLMAGALGILLWTGSPLFAATSGSVTVYVSPQGSNTMGSGSVEHPYQTIDYALSVAPTGATVELLPGVYHESPIIAKTVTLRGETGERQHTIIDAKGYNNAILITGLSASGTQISHLTLENANNQDILGVDASHLLISHDTITQSDQNPTPSIFENKAITLMGSTDSVIRDNMIIHNPEGGITLTDDGMFSPGLADPFSDHPSMVSEDNQISNNVVENNPGGCGIVVGSFNKAGSIGNQILNNTVSGNAQGIDIGVAPMGSQSLNNVVSGNIISHNTIPGVLVHLTAPGQLMSGTIVRDNTILDNGPDPEFHLFKPTGITLMGQGSVVRDTTIEQNVVSQEYYGIWSQNAQGTQGISTNTTSHVTTAYNVAAPPLSITLQGPTGQLTSATRLTYTALSSEPMLYQFWLQNSSGQWTVIQNYSKSAQVHLANLPAGTYTLVVYGMTPTELAANNWRSAVSHSVVIEIGSHVQASEQGPATVGQTEILSASSTGISHIQYQFWLKTPEGQWISSGTYGPALFKFTPEEPGTYQVVIYAKPLNAVANASEAASTTTTMNIAPAANSLVALGDSISFGYNLGPNLQPSPLAFPYLIGQQEHLPVNDLAVPGWTSTNLLTALNTPLYLETLKTSKVVTIDIGNNDLLSIALKDGILFSSADQLTPSEESAISQALNQFRINLGMILTEVHQEAPQAHIVLYNIYNPIPTQMAALHNLVNPPILAMNQIIAKVALAFHIPVANAYQAFDGHEQQDIITENVHPSVIGQETLATLGEQLLNTSNP</sequence>
<dbReference type="Pfam" id="PF07602">
    <property type="entry name" value="DUF1565"/>
    <property type="match status" value="1"/>
</dbReference>
<dbReference type="Proteomes" id="UP000192660">
    <property type="component" value="Unassembled WGS sequence"/>
</dbReference>
<proteinExistence type="predicted"/>
<feature type="domain" description="SGNH hydrolase-type esterase" evidence="4">
    <location>
        <begin position="574"/>
        <end position="771"/>
    </location>
</feature>
<dbReference type="SUPFAM" id="SSF52266">
    <property type="entry name" value="SGNH hydrolase"/>
    <property type="match status" value="1"/>
</dbReference>
<dbReference type="Gene3D" id="2.160.20.10">
    <property type="entry name" value="Single-stranded right-handed beta-helix, Pectin lyase-like"/>
    <property type="match status" value="1"/>
</dbReference>
<evidence type="ECO:0000313" key="6">
    <source>
        <dbReference type="Proteomes" id="UP000192660"/>
    </source>
</evidence>
<evidence type="ECO:0000256" key="1">
    <source>
        <dbReference type="SAM" id="SignalP"/>
    </source>
</evidence>
<evidence type="ECO:0000259" key="3">
    <source>
        <dbReference type="Pfam" id="PF07602"/>
    </source>
</evidence>
<dbReference type="InterPro" id="IPR012334">
    <property type="entry name" value="Pectin_lyas_fold"/>
</dbReference>
<dbReference type="InterPro" id="IPR011123">
    <property type="entry name" value="Y_Y_Y"/>
</dbReference>
<evidence type="ECO:0000259" key="4">
    <source>
        <dbReference type="Pfam" id="PF13472"/>
    </source>
</evidence>
<dbReference type="SUPFAM" id="SSF51126">
    <property type="entry name" value="Pectin lyase-like"/>
    <property type="match status" value="1"/>
</dbReference>